<feature type="disulfide bond" evidence="3">
    <location>
        <begin position="115"/>
        <end position="127"/>
    </location>
</feature>
<accession>A0A814HVY9</accession>
<dbReference type="PANTHER" id="PTHR47849">
    <property type="entry name" value="CHITIN-BINDING LECTIN 1"/>
    <property type="match status" value="1"/>
</dbReference>
<dbReference type="InterPro" id="IPR018371">
    <property type="entry name" value="Chitin-binding_1_CS"/>
</dbReference>
<dbReference type="Gene3D" id="3.30.60.10">
    <property type="entry name" value="Endochitinase-like"/>
    <property type="match status" value="2"/>
</dbReference>
<dbReference type="Gene3D" id="2.40.40.10">
    <property type="entry name" value="RlpA-like domain"/>
    <property type="match status" value="1"/>
</dbReference>
<protein>
    <recommendedName>
        <fullName evidence="5">Chitin-binding type-1 domain-containing protein</fullName>
    </recommendedName>
</protein>
<evidence type="ECO:0000313" key="6">
    <source>
        <dbReference type="EMBL" id="CAF1015388.1"/>
    </source>
</evidence>
<dbReference type="InterPro" id="IPR036861">
    <property type="entry name" value="Endochitinase-like_sf"/>
</dbReference>
<evidence type="ECO:0000256" key="3">
    <source>
        <dbReference type="PROSITE-ProRule" id="PRU00261"/>
    </source>
</evidence>
<evidence type="ECO:0000256" key="1">
    <source>
        <dbReference type="ARBA" id="ARBA00022669"/>
    </source>
</evidence>
<evidence type="ECO:0000313" key="7">
    <source>
        <dbReference type="EMBL" id="CAF3725666.1"/>
    </source>
</evidence>
<sequence>MITIGCVSLLLLSFVNNVASNCLVTGYCGTNQCCSAFGSCGAGASYCGGGAVAYPGWSGTPYVSGDCRIVGCGAGYCCSPYGYCGASTDYCGTVVVVAPAPAPAAAVGQCRLTGCPAGSCCSQYGYCGNTAAHCGVATYGNCGATACGSGLCCTRYGYCGSVNVYCAFQRSGASNAQPAPLEGEFKGDATYYNETKVSSQYSTCGTERGRSLNEDKEIVYGAALNQIQFDPYTVNGIPSNNPICHKKALVKGPKGEITVRFVDRCPDCKEGDIALTQDAFIALAGELGTGHTNVEWHFI</sequence>
<name>A0A814HVY9_9BILA</name>
<proteinExistence type="predicted"/>
<dbReference type="Proteomes" id="UP000663860">
    <property type="component" value="Unassembled WGS sequence"/>
</dbReference>
<dbReference type="InterPro" id="IPR036908">
    <property type="entry name" value="RlpA-like_sf"/>
</dbReference>
<evidence type="ECO:0000256" key="2">
    <source>
        <dbReference type="ARBA" id="ARBA00023157"/>
    </source>
</evidence>
<dbReference type="SUPFAM" id="SSF50685">
    <property type="entry name" value="Barwin-like endoglucanases"/>
    <property type="match status" value="1"/>
</dbReference>
<dbReference type="InterPro" id="IPR001002">
    <property type="entry name" value="Chitin-bd_1"/>
</dbReference>
<dbReference type="EMBL" id="CAJOBB010000660">
    <property type="protein sequence ID" value="CAF3725666.1"/>
    <property type="molecule type" value="Genomic_DNA"/>
</dbReference>
<dbReference type="SMART" id="SM00270">
    <property type="entry name" value="ChtBD1"/>
    <property type="match status" value="4"/>
</dbReference>
<organism evidence="6 8">
    <name type="scientific">Adineta steineri</name>
    <dbReference type="NCBI Taxonomy" id="433720"/>
    <lineage>
        <taxon>Eukaryota</taxon>
        <taxon>Metazoa</taxon>
        <taxon>Spiralia</taxon>
        <taxon>Gnathifera</taxon>
        <taxon>Rotifera</taxon>
        <taxon>Eurotatoria</taxon>
        <taxon>Bdelloidea</taxon>
        <taxon>Adinetida</taxon>
        <taxon>Adinetidae</taxon>
        <taxon>Adineta</taxon>
    </lineage>
</organism>
<gene>
    <name evidence="6" type="ORF">IZO911_LOCUS18414</name>
    <name evidence="7" type="ORF">KXQ929_LOCUS12707</name>
</gene>
<keyword evidence="4" id="KW-0732">Signal</keyword>
<dbReference type="CDD" id="cd22191">
    <property type="entry name" value="DPBB_RlpA_EXP_N-like"/>
    <property type="match status" value="1"/>
</dbReference>
<dbReference type="GO" id="GO:0008061">
    <property type="term" value="F:chitin binding"/>
    <property type="evidence" value="ECO:0007669"/>
    <property type="project" value="UniProtKB-UniRule"/>
</dbReference>
<dbReference type="PROSITE" id="PS00026">
    <property type="entry name" value="CHIT_BIND_I_1"/>
    <property type="match status" value="1"/>
</dbReference>
<dbReference type="EMBL" id="CAJNOE010000177">
    <property type="protein sequence ID" value="CAF1015388.1"/>
    <property type="molecule type" value="Genomic_DNA"/>
</dbReference>
<dbReference type="CDD" id="cd00035">
    <property type="entry name" value="ChtBD1"/>
    <property type="match status" value="1"/>
</dbReference>
<evidence type="ECO:0000256" key="4">
    <source>
        <dbReference type="SAM" id="SignalP"/>
    </source>
</evidence>
<feature type="disulfide bond" evidence="3">
    <location>
        <begin position="120"/>
        <end position="134"/>
    </location>
</feature>
<dbReference type="PROSITE" id="PS50941">
    <property type="entry name" value="CHIT_BIND_I_2"/>
    <property type="match status" value="1"/>
</dbReference>
<evidence type="ECO:0000259" key="5">
    <source>
        <dbReference type="PROSITE" id="PS50941"/>
    </source>
</evidence>
<keyword evidence="2 3" id="KW-1015">Disulfide bond</keyword>
<reference evidence="6" key="1">
    <citation type="submission" date="2021-02" db="EMBL/GenBank/DDBJ databases">
        <authorList>
            <person name="Nowell W R."/>
        </authorList>
    </citation>
    <scope>NUCLEOTIDE SEQUENCE</scope>
</reference>
<comment type="caution">
    <text evidence="3">Lacks conserved residue(s) required for the propagation of feature annotation.</text>
</comment>
<dbReference type="SUPFAM" id="SSF57016">
    <property type="entry name" value="Plant lectins/antimicrobial peptides"/>
    <property type="match status" value="2"/>
</dbReference>
<feature type="signal peptide" evidence="4">
    <location>
        <begin position="1"/>
        <end position="20"/>
    </location>
</feature>
<dbReference type="PANTHER" id="PTHR47849:SF12">
    <property type="match status" value="1"/>
</dbReference>
<dbReference type="AlphaFoldDB" id="A0A814HVY9"/>
<comment type="caution">
    <text evidence="6">The sequence shown here is derived from an EMBL/GenBank/DDBJ whole genome shotgun (WGS) entry which is preliminary data.</text>
</comment>
<feature type="domain" description="Chitin-binding type-1" evidence="5">
    <location>
        <begin position="88"/>
        <end position="149"/>
    </location>
</feature>
<feature type="chain" id="PRO_5035684444" description="Chitin-binding type-1 domain-containing protein" evidence="4">
    <location>
        <begin position="21"/>
        <end position="299"/>
    </location>
</feature>
<evidence type="ECO:0000313" key="8">
    <source>
        <dbReference type="Proteomes" id="UP000663860"/>
    </source>
</evidence>
<keyword evidence="1 3" id="KW-0147">Chitin-binding</keyword>
<dbReference type="Proteomes" id="UP000663868">
    <property type="component" value="Unassembled WGS sequence"/>
</dbReference>